<dbReference type="Pfam" id="PF01614">
    <property type="entry name" value="IclR_C"/>
    <property type="match status" value="1"/>
</dbReference>
<evidence type="ECO:0000256" key="3">
    <source>
        <dbReference type="ARBA" id="ARBA00023163"/>
    </source>
</evidence>
<dbReference type="PROSITE" id="PS51077">
    <property type="entry name" value="HTH_ICLR"/>
    <property type="match status" value="1"/>
</dbReference>
<reference evidence="7" key="1">
    <citation type="journal article" date="2019" name="Int. J. Syst. Evol. Microbiol.">
        <title>The Global Catalogue of Microorganisms (GCM) 10K type strain sequencing project: providing services to taxonomists for standard genome sequencing and annotation.</title>
        <authorList>
            <consortium name="The Broad Institute Genomics Platform"/>
            <consortium name="The Broad Institute Genome Sequencing Center for Infectious Disease"/>
            <person name="Wu L."/>
            <person name="Ma J."/>
        </authorList>
    </citation>
    <scope>NUCLEOTIDE SEQUENCE [LARGE SCALE GENOMIC DNA]</scope>
    <source>
        <strain evidence="7">JCM 12149</strain>
    </source>
</reference>
<accession>A0ABP3J4Y7</accession>
<dbReference type="EMBL" id="BAAADM010000040">
    <property type="protein sequence ID" value="GAA0439567.1"/>
    <property type="molecule type" value="Genomic_DNA"/>
</dbReference>
<evidence type="ECO:0000259" key="4">
    <source>
        <dbReference type="PROSITE" id="PS51077"/>
    </source>
</evidence>
<dbReference type="PANTHER" id="PTHR30136:SF8">
    <property type="entry name" value="TRANSCRIPTIONAL REGULATORY PROTEIN"/>
    <property type="match status" value="1"/>
</dbReference>
<gene>
    <name evidence="6" type="ORF">GCM10008983_15590</name>
</gene>
<evidence type="ECO:0000259" key="5">
    <source>
        <dbReference type="PROSITE" id="PS51078"/>
    </source>
</evidence>
<dbReference type="Gene3D" id="3.30.450.40">
    <property type="match status" value="1"/>
</dbReference>
<sequence>MNQEFSNSQGIQALERAVLILDEIKNNDGPITLTALSHKVGMSKNNLKKYLVSFVKSDVLTFDDDKKTYDMGSKLIELGLYTLNKFSISSIIDPFMQKIKKEIKHSSALAVWTDNGPMISKYQSSGRSINVGIEIGYYPPLLMSSVGRCFAAFLPNQSIQDIMNRDIEDYHLDRKAVEDDLNRVREAGFASRDQEFGDLPGGHAVSSPIFDHSGEMIAAICMIGFANDLNTDAQSYDVQRLIEITKEISDQLTYK</sequence>
<keyword evidence="1" id="KW-0805">Transcription regulation</keyword>
<dbReference type="SMART" id="SM00346">
    <property type="entry name" value="HTH_ICLR"/>
    <property type="match status" value="1"/>
</dbReference>
<dbReference type="InterPro" id="IPR036388">
    <property type="entry name" value="WH-like_DNA-bd_sf"/>
</dbReference>
<evidence type="ECO:0000256" key="1">
    <source>
        <dbReference type="ARBA" id="ARBA00023015"/>
    </source>
</evidence>
<dbReference type="SUPFAM" id="SSF55781">
    <property type="entry name" value="GAF domain-like"/>
    <property type="match status" value="1"/>
</dbReference>
<dbReference type="InterPro" id="IPR036390">
    <property type="entry name" value="WH_DNA-bd_sf"/>
</dbReference>
<name>A0ABP3J4Y7_9BACI</name>
<dbReference type="Gene3D" id="1.10.10.10">
    <property type="entry name" value="Winged helix-like DNA-binding domain superfamily/Winged helix DNA-binding domain"/>
    <property type="match status" value="1"/>
</dbReference>
<feature type="domain" description="HTH iclR-type" evidence="4">
    <location>
        <begin position="11"/>
        <end position="73"/>
    </location>
</feature>
<keyword evidence="3" id="KW-0804">Transcription</keyword>
<dbReference type="InterPro" id="IPR005471">
    <property type="entry name" value="Tscrpt_reg_IclR_N"/>
</dbReference>
<evidence type="ECO:0000256" key="2">
    <source>
        <dbReference type="ARBA" id="ARBA00023125"/>
    </source>
</evidence>
<feature type="domain" description="IclR-ED" evidence="5">
    <location>
        <begin position="74"/>
        <end position="254"/>
    </location>
</feature>
<protein>
    <submittedName>
        <fullName evidence="6">IclR family transcriptional regulator</fullName>
    </submittedName>
</protein>
<dbReference type="InterPro" id="IPR050707">
    <property type="entry name" value="HTH_MetabolicPath_Reg"/>
</dbReference>
<dbReference type="SUPFAM" id="SSF46785">
    <property type="entry name" value="Winged helix' DNA-binding domain"/>
    <property type="match status" value="1"/>
</dbReference>
<keyword evidence="2" id="KW-0238">DNA-binding</keyword>
<evidence type="ECO:0000313" key="6">
    <source>
        <dbReference type="EMBL" id="GAA0439567.1"/>
    </source>
</evidence>
<organism evidence="6 7">
    <name type="scientific">Lentibacillus halophilus</name>
    <dbReference type="NCBI Taxonomy" id="295065"/>
    <lineage>
        <taxon>Bacteria</taxon>
        <taxon>Bacillati</taxon>
        <taxon>Bacillota</taxon>
        <taxon>Bacilli</taxon>
        <taxon>Bacillales</taxon>
        <taxon>Bacillaceae</taxon>
        <taxon>Lentibacillus</taxon>
    </lineage>
</organism>
<keyword evidence="7" id="KW-1185">Reference proteome</keyword>
<dbReference type="PANTHER" id="PTHR30136">
    <property type="entry name" value="HELIX-TURN-HELIX TRANSCRIPTIONAL REGULATOR, ICLR FAMILY"/>
    <property type="match status" value="1"/>
</dbReference>
<dbReference type="PROSITE" id="PS51078">
    <property type="entry name" value="ICLR_ED"/>
    <property type="match status" value="1"/>
</dbReference>
<proteinExistence type="predicted"/>
<dbReference type="RefSeq" id="WP_343752260.1">
    <property type="nucleotide sequence ID" value="NZ_BAAADM010000040.1"/>
</dbReference>
<comment type="caution">
    <text evidence="6">The sequence shown here is derived from an EMBL/GenBank/DDBJ whole genome shotgun (WGS) entry which is preliminary data.</text>
</comment>
<dbReference type="InterPro" id="IPR014757">
    <property type="entry name" value="Tscrpt_reg_IclR_C"/>
</dbReference>
<dbReference type="InterPro" id="IPR029016">
    <property type="entry name" value="GAF-like_dom_sf"/>
</dbReference>
<dbReference type="Pfam" id="PF09339">
    <property type="entry name" value="HTH_IclR"/>
    <property type="match status" value="1"/>
</dbReference>
<dbReference type="Proteomes" id="UP001501459">
    <property type="component" value="Unassembled WGS sequence"/>
</dbReference>
<evidence type="ECO:0000313" key="7">
    <source>
        <dbReference type="Proteomes" id="UP001501459"/>
    </source>
</evidence>